<organism evidence="1 2">
    <name type="scientific">Solanum commersonii</name>
    <name type="common">Commerson's wild potato</name>
    <name type="synonym">Commerson's nightshade</name>
    <dbReference type="NCBI Taxonomy" id="4109"/>
    <lineage>
        <taxon>Eukaryota</taxon>
        <taxon>Viridiplantae</taxon>
        <taxon>Streptophyta</taxon>
        <taxon>Embryophyta</taxon>
        <taxon>Tracheophyta</taxon>
        <taxon>Spermatophyta</taxon>
        <taxon>Magnoliopsida</taxon>
        <taxon>eudicotyledons</taxon>
        <taxon>Gunneridae</taxon>
        <taxon>Pentapetalae</taxon>
        <taxon>asterids</taxon>
        <taxon>lamiids</taxon>
        <taxon>Solanales</taxon>
        <taxon>Solanaceae</taxon>
        <taxon>Solanoideae</taxon>
        <taxon>Solaneae</taxon>
        <taxon>Solanum</taxon>
    </lineage>
</organism>
<reference evidence="1 2" key="1">
    <citation type="submission" date="2020-09" db="EMBL/GenBank/DDBJ databases">
        <title>De no assembly of potato wild relative species, Solanum commersonii.</title>
        <authorList>
            <person name="Cho K."/>
        </authorList>
    </citation>
    <scope>NUCLEOTIDE SEQUENCE [LARGE SCALE GENOMIC DNA]</scope>
    <source>
        <strain evidence="1">LZ3.2</strain>
        <tissue evidence="1">Leaf</tissue>
    </source>
</reference>
<dbReference type="Proteomes" id="UP000824120">
    <property type="component" value="Chromosome 8"/>
</dbReference>
<proteinExistence type="predicted"/>
<evidence type="ECO:0000313" key="2">
    <source>
        <dbReference type="Proteomes" id="UP000824120"/>
    </source>
</evidence>
<protein>
    <submittedName>
        <fullName evidence="1">Uncharacterized protein</fullName>
    </submittedName>
</protein>
<accession>A0A9J5XYG5</accession>
<sequence length="62" mass="6888">MNFGEEEDSSGIASKRGVLKMINIQSLAMPSLSPAFFTRFFELIIFQRFGNHARPGNLLPGT</sequence>
<dbReference type="AlphaFoldDB" id="A0A9J5XYG5"/>
<gene>
    <name evidence="1" type="ORF">H5410_043901</name>
</gene>
<name>A0A9J5XYG5_SOLCO</name>
<dbReference type="EMBL" id="JACXVP010000008">
    <property type="protein sequence ID" value="KAG5593387.1"/>
    <property type="molecule type" value="Genomic_DNA"/>
</dbReference>
<keyword evidence="2" id="KW-1185">Reference proteome</keyword>
<comment type="caution">
    <text evidence="1">The sequence shown here is derived from an EMBL/GenBank/DDBJ whole genome shotgun (WGS) entry which is preliminary data.</text>
</comment>
<evidence type="ECO:0000313" key="1">
    <source>
        <dbReference type="EMBL" id="KAG5593387.1"/>
    </source>
</evidence>